<protein>
    <recommendedName>
        <fullName evidence="8">Ribonuclease VapC</fullName>
        <shortName evidence="8">RNase VapC</shortName>
        <ecNumber evidence="8">3.1.-.-</ecNumber>
    </recommendedName>
    <alternativeName>
        <fullName evidence="8">Toxin VapC</fullName>
    </alternativeName>
</protein>
<proteinExistence type="inferred from homology"/>
<evidence type="ECO:0000256" key="1">
    <source>
        <dbReference type="ARBA" id="ARBA00001946"/>
    </source>
</evidence>
<gene>
    <name evidence="8" type="primary">vapC</name>
    <name evidence="10" type="ORF">GB881_08850</name>
</gene>
<dbReference type="InterPro" id="IPR022907">
    <property type="entry name" value="VapC_family"/>
</dbReference>
<keyword evidence="8" id="KW-0800">Toxin</keyword>
<dbReference type="GO" id="GO:0004540">
    <property type="term" value="F:RNA nuclease activity"/>
    <property type="evidence" value="ECO:0007669"/>
    <property type="project" value="InterPro"/>
</dbReference>
<organism evidence="10 11">
    <name type="scientific">Georgenia subflava</name>
    <dbReference type="NCBI Taxonomy" id="1622177"/>
    <lineage>
        <taxon>Bacteria</taxon>
        <taxon>Bacillati</taxon>
        <taxon>Actinomycetota</taxon>
        <taxon>Actinomycetes</taxon>
        <taxon>Micrococcales</taxon>
        <taxon>Bogoriellaceae</taxon>
        <taxon>Georgenia</taxon>
    </lineage>
</organism>
<evidence type="ECO:0000259" key="9">
    <source>
        <dbReference type="Pfam" id="PF01850"/>
    </source>
</evidence>
<comment type="caution">
    <text evidence="10">The sequence shown here is derived from an EMBL/GenBank/DDBJ whole genome shotgun (WGS) entry which is preliminary data.</text>
</comment>
<name>A0A6N7EJE0_9MICO</name>
<keyword evidence="11" id="KW-1185">Reference proteome</keyword>
<evidence type="ECO:0000256" key="3">
    <source>
        <dbReference type="ARBA" id="ARBA00022722"/>
    </source>
</evidence>
<evidence type="ECO:0000256" key="5">
    <source>
        <dbReference type="ARBA" id="ARBA00022801"/>
    </source>
</evidence>
<dbReference type="GO" id="GO:0016787">
    <property type="term" value="F:hydrolase activity"/>
    <property type="evidence" value="ECO:0007669"/>
    <property type="project" value="UniProtKB-KW"/>
</dbReference>
<evidence type="ECO:0000256" key="8">
    <source>
        <dbReference type="HAMAP-Rule" id="MF_00265"/>
    </source>
</evidence>
<feature type="binding site" evidence="8">
    <location>
        <position position="100"/>
    </location>
    <ligand>
        <name>Mg(2+)</name>
        <dbReference type="ChEBI" id="CHEBI:18420"/>
    </ligand>
</feature>
<dbReference type="EMBL" id="WHPC01000027">
    <property type="protein sequence ID" value="MPV37158.1"/>
    <property type="molecule type" value="Genomic_DNA"/>
</dbReference>
<dbReference type="GO" id="GO:0090729">
    <property type="term" value="F:toxin activity"/>
    <property type="evidence" value="ECO:0007669"/>
    <property type="project" value="UniProtKB-KW"/>
</dbReference>
<comment type="cofactor">
    <cofactor evidence="1 8">
        <name>Mg(2+)</name>
        <dbReference type="ChEBI" id="CHEBI:18420"/>
    </cofactor>
</comment>
<dbReference type="EC" id="3.1.-.-" evidence="8"/>
<dbReference type="GO" id="GO:0000287">
    <property type="term" value="F:magnesium ion binding"/>
    <property type="evidence" value="ECO:0007669"/>
    <property type="project" value="UniProtKB-UniRule"/>
</dbReference>
<evidence type="ECO:0000256" key="2">
    <source>
        <dbReference type="ARBA" id="ARBA00022649"/>
    </source>
</evidence>
<comment type="function">
    <text evidence="8">Toxic component of a toxin-antitoxin (TA) system. An RNase.</text>
</comment>
<dbReference type="Proteomes" id="UP000437709">
    <property type="component" value="Unassembled WGS sequence"/>
</dbReference>
<dbReference type="SUPFAM" id="SSF88723">
    <property type="entry name" value="PIN domain-like"/>
    <property type="match status" value="1"/>
</dbReference>
<dbReference type="PANTHER" id="PTHR33653:SF1">
    <property type="entry name" value="RIBONUCLEASE VAPC2"/>
    <property type="match status" value="1"/>
</dbReference>
<feature type="domain" description="PIN" evidence="9">
    <location>
        <begin position="1"/>
        <end position="125"/>
    </location>
</feature>
<dbReference type="InterPro" id="IPR029060">
    <property type="entry name" value="PIN-like_dom_sf"/>
</dbReference>
<evidence type="ECO:0000256" key="6">
    <source>
        <dbReference type="ARBA" id="ARBA00022842"/>
    </source>
</evidence>
<keyword evidence="2 8" id="KW-1277">Toxin-antitoxin system</keyword>
<accession>A0A6N7EJE0</accession>
<sequence length="132" mass="14125">MIVETSALVAILLDEPEAEGIVELILGAEQPRLSAASYVETGIVVDRVGDPVLSRRLDELLEHLGIDIVEVTPEHAREARAAYRDFGRGTGHPAGLNYGDCFGYALAKLSGEALLFKGDDFGHTDVRPAAVP</sequence>
<evidence type="ECO:0000256" key="4">
    <source>
        <dbReference type="ARBA" id="ARBA00022723"/>
    </source>
</evidence>
<dbReference type="AlphaFoldDB" id="A0A6N7EJE0"/>
<dbReference type="HAMAP" id="MF_00265">
    <property type="entry name" value="VapC_Nob1"/>
    <property type="match status" value="1"/>
</dbReference>
<evidence type="ECO:0000256" key="7">
    <source>
        <dbReference type="ARBA" id="ARBA00038093"/>
    </source>
</evidence>
<dbReference type="Pfam" id="PF01850">
    <property type="entry name" value="PIN"/>
    <property type="match status" value="1"/>
</dbReference>
<comment type="caution">
    <text evidence="8">Lacks conserved residue(s) required for the propagation of feature annotation.</text>
</comment>
<dbReference type="Gene3D" id="3.40.50.1010">
    <property type="entry name" value="5'-nuclease"/>
    <property type="match status" value="1"/>
</dbReference>
<dbReference type="InterPro" id="IPR002716">
    <property type="entry name" value="PIN_dom"/>
</dbReference>
<keyword evidence="5 8" id="KW-0378">Hydrolase</keyword>
<comment type="similarity">
    <text evidence="7 8">Belongs to the PINc/VapC protein family.</text>
</comment>
<reference evidence="10 11" key="1">
    <citation type="submission" date="2019-10" db="EMBL/GenBank/DDBJ databases">
        <title>Georgenia wutianyii sp. nov. and Georgenia yuyongxinii sp. nov. isolated from plateau pika (Ochotona curzoniae) in the Qinghai-Tibet plateau of China.</title>
        <authorList>
            <person name="Tian Z."/>
        </authorList>
    </citation>
    <scope>NUCLEOTIDE SEQUENCE [LARGE SCALE GENOMIC DNA]</scope>
    <source>
        <strain evidence="10 11">JCM 19765</strain>
    </source>
</reference>
<evidence type="ECO:0000313" key="10">
    <source>
        <dbReference type="EMBL" id="MPV37158.1"/>
    </source>
</evidence>
<dbReference type="InterPro" id="IPR050556">
    <property type="entry name" value="Type_II_TA_system_RNase"/>
</dbReference>
<dbReference type="CDD" id="cd09871">
    <property type="entry name" value="PIN_MtVapC28-VapC30-like"/>
    <property type="match status" value="1"/>
</dbReference>
<keyword evidence="6 8" id="KW-0460">Magnesium</keyword>
<keyword evidence="4 8" id="KW-0479">Metal-binding</keyword>
<dbReference type="RefSeq" id="WP_152195922.1">
    <property type="nucleotide sequence ID" value="NZ_VUKD01000004.1"/>
</dbReference>
<dbReference type="PANTHER" id="PTHR33653">
    <property type="entry name" value="RIBONUCLEASE VAPC2"/>
    <property type="match status" value="1"/>
</dbReference>
<keyword evidence="3 8" id="KW-0540">Nuclease</keyword>
<evidence type="ECO:0000313" key="11">
    <source>
        <dbReference type="Proteomes" id="UP000437709"/>
    </source>
</evidence>